<name>A0A0M3JEE4_ANISI</name>
<dbReference type="PANTHER" id="PTHR24139">
    <property type="entry name" value="CALCIUM-INDEPENDENT PHOSPHOLIPASE A2"/>
    <property type="match status" value="1"/>
</dbReference>
<protein>
    <submittedName>
        <fullName evidence="6">PNPLA domain-containing protein</fullName>
    </submittedName>
</protein>
<dbReference type="PANTHER" id="PTHR24139:SF35">
    <property type="entry name" value="PNPLA DOMAIN-CONTAINING PROTEIN"/>
    <property type="match status" value="1"/>
</dbReference>
<dbReference type="InterPro" id="IPR002641">
    <property type="entry name" value="PNPLA_dom"/>
</dbReference>
<keyword evidence="2" id="KW-0040">ANK repeat</keyword>
<reference evidence="6" key="1">
    <citation type="submission" date="2017-02" db="UniProtKB">
        <authorList>
            <consortium name="WormBaseParasite"/>
        </authorList>
    </citation>
    <scope>IDENTIFICATION</scope>
</reference>
<dbReference type="SUPFAM" id="SSF52151">
    <property type="entry name" value="FabD/lysophospholipase-like"/>
    <property type="match status" value="1"/>
</dbReference>
<proteinExistence type="predicted"/>
<accession>A0A0M3JEE4</accession>
<evidence type="ECO:0000256" key="4">
    <source>
        <dbReference type="PROSITE-ProRule" id="PRU01161"/>
    </source>
</evidence>
<dbReference type="WBParaSite" id="ASIM_0000598901-mRNA-1">
    <property type="protein sequence ID" value="ASIM_0000598901-mRNA-1"/>
    <property type="gene ID" value="ASIM_0000598901"/>
</dbReference>
<dbReference type="GO" id="GO:0006629">
    <property type="term" value="P:lipid metabolic process"/>
    <property type="evidence" value="ECO:0007669"/>
    <property type="project" value="UniProtKB-KW"/>
</dbReference>
<comment type="caution">
    <text evidence="4">Lacks conserved residue(s) required for the propagation of feature annotation.</text>
</comment>
<keyword evidence="3" id="KW-0443">Lipid metabolism</keyword>
<dbReference type="GO" id="GO:0047499">
    <property type="term" value="F:calcium-independent phospholipase A2 activity"/>
    <property type="evidence" value="ECO:0007669"/>
    <property type="project" value="InterPro"/>
</dbReference>
<evidence type="ECO:0000256" key="3">
    <source>
        <dbReference type="ARBA" id="ARBA00023098"/>
    </source>
</evidence>
<feature type="domain" description="PNPLA" evidence="5">
    <location>
        <begin position="1"/>
        <end position="76"/>
    </location>
</feature>
<evidence type="ECO:0000313" key="6">
    <source>
        <dbReference type="WBParaSite" id="ASIM_0000598901-mRNA-1"/>
    </source>
</evidence>
<dbReference type="Gene3D" id="3.40.1090.10">
    <property type="entry name" value="Cytosolic phospholipase A2 catalytic domain"/>
    <property type="match status" value="1"/>
</dbReference>
<dbReference type="GO" id="GO:2000304">
    <property type="term" value="P:positive regulation of ceramide biosynthetic process"/>
    <property type="evidence" value="ECO:0007669"/>
    <property type="project" value="TreeGrafter"/>
</dbReference>
<dbReference type="GO" id="GO:0005739">
    <property type="term" value="C:mitochondrion"/>
    <property type="evidence" value="ECO:0007669"/>
    <property type="project" value="TreeGrafter"/>
</dbReference>
<evidence type="ECO:0000256" key="2">
    <source>
        <dbReference type="ARBA" id="ARBA00023043"/>
    </source>
</evidence>
<evidence type="ECO:0000256" key="1">
    <source>
        <dbReference type="ARBA" id="ARBA00022737"/>
    </source>
</evidence>
<organism evidence="6">
    <name type="scientific">Anisakis simplex</name>
    <name type="common">Herring worm</name>
    <dbReference type="NCBI Taxonomy" id="6269"/>
    <lineage>
        <taxon>Eukaryota</taxon>
        <taxon>Metazoa</taxon>
        <taxon>Ecdysozoa</taxon>
        <taxon>Nematoda</taxon>
        <taxon>Chromadorea</taxon>
        <taxon>Rhabditida</taxon>
        <taxon>Spirurina</taxon>
        <taxon>Ascaridomorpha</taxon>
        <taxon>Ascaridoidea</taxon>
        <taxon>Anisakidae</taxon>
        <taxon>Anisakis</taxon>
        <taxon>Anisakis simplex complex</taxon>
    </lineage>
</organism>
<dbReference type="InterPro" id="IPR016035">
    <property type="entry name" value="Acyl_Trfase/lysoPLipase"/>
</dbReference>
<dbReference type="AlphaFoldDB" id="A0A0M3JEE4"/>
<dbReference type="InterPro" id="IPR047148">
    <property type="entry name" value="PLPL9"/>
</dbReference>
<dbReference type="PROSITE" id="PS51635">
    <property type="entry name" value="PNPLA"/>
    <property type="match status" value="1"/>
</dbReference>
<sequence>LTVPALDITTTPAKLHVFRNYSVNSEISRSPMDDALFRDAARASGAAPTYFNPHTVNGRVLVDGSFVANCPLNLLFKHSAKEPSGLRPSKSQYPCLQKKLQYSCVAIGFTQRLLVISNEIPLNDIVN</sequence>
<evidence type="ECO:0000259" key="5">
    <source>
        <dbReference type="PROSITE" id="PS51635"/>
    </source>
</evidence>
<dbReference type="Pfam" id="PF01734">
    <property type="entry name" value="Patatin"/>
    <property type="match status" value="1"/>
</dbReference>
<dbReference type="GO" id="GO:0052816">
    <property type="term" value="F:long-chain fatty acyl-CoA hydrolase activity"/>
    <property type="evidence" value="ECO:0007669"/>
    <property type="project" value="TreeGrafter"/>
</dbReference>
<keyword evidence="1" id="KW-0677">Repeat</keyword>